<protein>
    <submittedName>
        <fullName evidence="6">Glucan endo-1,3-beta-glucosidase 11</fullName>
    </submittedName>
</protein>
<dbReference type="GO" id="GO:0005975">
    <property type="term" value="P:carbohydrate metabolic process"/>
    <property type="evidence" value="ECO:0007669"/>
    <property type="project" value="InterPro"/>
</dbReference>
<dbReference type="SUPFAM" id="SSF51445">
    <property type="entry name" value="(Trans)glycosidases"/>
    <property type="match status" value="1"/>
</dbReference>
<dbReference type="InterPro" id="IPR000490">
    <property type="entry name" value="Glyco_hydro_17"/>
</dbReference>
<proteinExistence type="inferred from homology"/>
<sequence length="218" mass="23912">MGNLVSGISMLHLLLGFLLTLSGFCFLGEVESLGINYGQVANNLPPPDRVLDLLGSLRLTKARIYDTNPQILTAFANSNVQLIVTVENQMLPVLTDPNQALQWVHTHITPYFPATNITGIAIGNEVFTGGADTALISYLVPAMVNIHAALVRFGLDRFIHVSTPSSLAVLQESFPPSAGCFRPELNRIMPQFLRFLAATKPRFGSTRNPYFAYKRRPG</sequence>
<evidence type="ECO:0000313" key="6">
    <source>
        <dbReference type="EMBL" id="KAK4421075.1"/>
    </source>
</evidence>
<dbReference type="Pfam" id="PF00332">
    <property type="entry name" value="Glyco_hydro_17"/>
    <property type="match status" value="1"/>
</dbReference>
<keyword evidence="3" id="KW-0326">Glycosidase</keyword>
<evidence type="ECO:0000256" key="5">
    <source>
        <dbReference type="SAM" id="SignalP"/>
    </source>
</evidence>
<comment type="similarity">
    <text evidence="1 4">Belongs to the glycosyl hydrolase 17 family.</text>
</comment>
<dbReference type="Gene3D" id="3.20.20.80">
    <property type="entry name" value="Glycosidases"/>
    <property type="match status" value="1"/>
</dbReference>
<evidence type="ECO:0000256" key="3">
    <source>
        <dbReference type="ARBA" id="ARBA00023295"/>
    </source>
</evidence>
<evidence type="ECO:0000313" key="7">
    <source>
        <dbReference type="Proteomes" id="UP001293254"/>
    </source>
</evidence>
<organism evidence="6 7">
    <name type="scientific">Sesamum alatum</name>
    <dbReference type="NCBI Taxonomy" id="300844"/>
    <lineage>
        <taxon>Eukaryota</taxon>
        <taxon>Viridiplantae</taxon>
        <taxon>Streptophyta</taxon>
        <taxon>Embryophyta</taxon>
        <taxon>Tracheophyta</taxon>
        <taxon>Spermatophyta</taxon>
        <taxon>Magnoliopsida</taxon>
        <taxon>eudicotyledons</taxon>
        <taxon>Gunneridae</taxon>
        <taxon>Pentapetalae</taxon>
        <taxon>asterids</taxon>
        <taxon>lamiids</taxon>
        <taxon>Lamiales</taxon>
        <taxon>Pedaliaceae</taxon>
        <taxon>Sesamum</taxon>
    </lineage>
</organism>
<name>A0AAE1XZU5_9LAMI</name>
<dbReference type="Proteomes" id="UP001293254">
    <property type="component" value="Unassembled WGS sequence"/>
</dbReference>
<evidence type="ECO:0000256" key="2">
    <source>
        <dbReference type="ARBA" id="ARBA00022801"/>
    </source>
</evidence>
<reference evidence="6" key="2">
    <citation type="journal article" date="2024" name="Plant">
        <title>Genomic evolution and insights into agronomic trait innovations of Sesamum species.</title>
        <authorList>
            <person name="Miao H."/>
            <person name="Wang L."/>
            <person name="Qu L."/>
            <person name="Liu H."/>
            <person name="Sun Y."/>
            <person name="Le M."/>
            <person name="Wang Q."/>
            <person name="Wei S."/>
            <person name="Zheng Y."/>
            <person name="Lin W."/>
            <person name="Duan Y."/>
            <person name="Cao H."/>
            <person name="Xiong S."/>
            <person name="Wang X."/>
            <person name="Wei L."/>
            <person name="Li C."/>
            <person name="Ma Q."/>
            <person name="Ju M."/>
            <person name="Zhao R."/>
            <person name="Li G."/>
            <person name="Mu C."/>
            <person name="Tian Q."/>
            <person name="Mei H."/>
            <person name="Zhang T."/>
            <person name="Gao T."/>
            <person name="Zhang H."/>
        </authorList>
    </citation>
    <scope>NUCLEOTIDE SEQUENCE</scope>
    <source>
        <strain evidence="6">3651</strain>
    </source>
</reference>
<keyword evidence="7" id="KW-1185">Reference proteome</keyword>
<feature type="chain" id="PRO_5042134706" evidence="5">
    <location>
        <begin position="33"/>
        <end position="218"/>
    </location>
</feature>
<accession>A0AAE1XZU5</accession>
<keyword evidence="2" id="KW-0378">Hydrolase</keyword>
<reference evidence="6" key="1">
    <citation type="submission" date="2020-06" db="EMBL/GenBank/DDBJ databases">
        <authorList>
            <person name="Li T."/>
            <person name="Hu X."/>
            <person name="Zhang T."/>
            <person name="Song X."/>
            <person name="Zhang H."/>
            <person name="Dai N."/>
            <person name="Sheng W."/>
            <person name="Hou X."/>
            <person name="Wei L."/>
        </authorList>
    </citation>
    <scope>NUCLEOTIDE SEQUENCE</scope>
    <source>
        <strain evidence="6">3651</strain>
        <tissue evidence="6">Leaf</tissue>
    </source>
</reference>
<dbReference type="InterPro" id="IPR017853">
    <property type="entry name" value="GH"/>
</dbReference>
<keyword evidence="5" id="KW-0732">Signal</keyword>
<dbReference type="InterPro" id="IPR044965">
    <property type="entry name" value="Glyco_hydro_17_plant"/>
</dbReference>
<dbReference type="GO" id="GO:0004553">
    <property type="term" value="F:hydrolase activity, hydrolyzing O-glycosyl compounds"/>
    <property type="evidence" value="ECO:0007669"/>
    <property type="project" value="InterPro"/>
</dbReference>
<evidence type="ECO:0000256" key="4">
    <source>
        <dbReference type="RuleBase" id="RU004335"/>
    </source>
</evidence>
<dbReference type="EMBL" id="JACGWO010000008">
    <property type="protein sequence ID" value="KAK4421075.1"/>
    <property type="molecule type" value="Genomic_DNA"/>
</dbReference>
<feature type="signal peptide" evidence="5">
    <location>
        <begin position="1"/>
        <end position="32"/>
    </location>
</feature>
<dbReference type="AlphaFoldDB" id="A0AAE1XZU5"/>
<dbReference type="PANTHER" id="PTHR32227">
    <property type="entry name" value="GLUCAN ENDO-1,3-BETA-GLUCOSIDASE BG1-RELATED-RELATED"/>
    <property type="match status" value="1"/>
</dbReference>
<evidence type="ECO:0000256" key="1">
    <source>
        <dbReference type="ARBA" id="ARBA00008773"/>
    </source>
</evidence>
<comment type="caution">
    <text evidence="6">The sequence shown here is derived from an EMBL/GenBank/DDBJ whole genome shotgun (WGS) entry which is preliminary data.</text>
</comment>
<gene>
    <name evidence="6" type="ORF">Salat_2058000</name>
</gene>